<dbReference type="GO" id="GO:0000150">
    <property type="term" value="F:DNA strand exchange activity"/>
    <property type="evidence" value="ECO:0007669"/>
    <property type="project" value="InterPro"/>
</dbReference>
<dbReference type="Proteomes" id="UP001500220">
    <property type="component" value="Unassembled WGS sequence"/>
</dbReference>
<evidence type="ECO:0000313" key="5">
    <source>
        <dbReference type="Proteomes" id="UP001500220"/>
    </source>
</evidence>
<feature type="domain" description="Recombinase" evidence="1">
    <location>
        <begin position="37"/>
        <end position="198"/>
    </location>
</feature>
<reference evidence="5" key="3">
    <citation type="journal article" date="2019" name="Int. J. Syst. Evol. Microbiol.">
        <title>The Global Catalogue of Microorganisms (GCM) 10K type strain sequencing project: providing services to taxonomists for standard genome sequencing and annotation.</title>
        <authorList>
            <consortium name="The Broad Institute Genomics Platform"/>
            <consortium name="The Broad Institute Genome Sequencing Center for Infectious Disease"/>
            <person name="Wu L."/>
            <person name="Ma J."/>
        </authorList>
    </citation>
    <scope>NUCLEOTIDE SEQUENCE [LARGE SCALE GENOMIC DNA]</scope>
    <source>
        <strain evidence="5">JCM 10664</strain>
    </source>
</reference>
<reference evidence="2" key="5">
    <citation type="submission" date="2023-12" db="EMBL/GenBank/DDBJ databases">
        <authorList>
            <person name="Sun Q."/>
            <person name="Inoue M."/>
        </authorList>
    </citation>
    <scope>NUCLEOTIDE SEQUENCE</scope>
    <source>
        <strain evidence="2">JCM 10664</strain>
    </source>
</reference>
<dbReference type="Gene3D" id="3.90.1750.20">
    <property type="entry name" value="Putative Large Serine Recombinase, Chain B, Domain 2"/>
    <property type="match status" value="1"/>
</dbReference>
<dbReference type="GO" id="GO:0003677">
    <property type="term" value="F:DNA binding"/>
    <property type="evidence" value="ECO:0007669"/>
    <property type="project" value="InterPro"/>
</dbReference>
<reference evidence="3" key="4">
    <citation type="submission" date="2020-09" db="EMBL/GenBank/DDBJ databases">
        <authorList>
            <person name="Sun Q."/>
            <person name="Zhou Y."/>
        </authorList>
    </citation>
    <scope>NUCLEOTIDE SEQUENCE</scope>
    <source>
        <strain evidence="3">CGMCC 4.7206</strain>
    </source>
</reference>
<reference evidence="3 4" key="2">
    <citation type="journal article" date="2014" name="Int. J. Syst. Evol. Microbiol.">
        <title>Complete genome sequence of Corynebacterium casei LMG S-19264T (=DSM 44701T), isolated from a smear-ripened cheese.</title>
        <authorList>
            <consortium name="US DOE Joint Genome Institute (JGI-PGF)"/>
            <person name="Walter F."/>
            <person name="Albersmeier A."/>
            <person name="Kalinowski J."/>
            <person name="Ruckert C."/>
        </authorList>
    </citation>
    <scope>NUCLEOTIDE SEQUENCE [LARGE SCALE GENOMIC DNA]</scope>
    <source>
        <strain evidence="3 4">CGMCC 4.7206</strain>
    </source>
</reference>
<dbReference type="Proteomes" id="UP000597989">
    <property type="component" value="Unassembled WGS sequence"/>
</dbReference>
<reference evidence="2" key="1">
    <citation type="journal article" date="2014" name="Int. J. Syst. Evol. Microbiol.">
        <title>Complete genome of a new Firmicutes species belonging to the dominant human colonic microbiota ('Ruminococcus bicirculans') reveals two chromosomes and a selective capacity to utilize plant glucans.</title>
        <authorList>
            <consortium name="NISC Comparative Sequencing Program"/>
            <person name="Wegmann U."/>
            <person name="Louis P."/>
            <person name="Goesmann A."/>
            <person name="Henrissat B."/>
            <person name="Duncan S.H."/>
            <person name="Flint H.J."/>
        </authorList>
    </citation>
    <scope>NUCLEOTIDE SEQUENCE</scope>
    <source>
        <strain evidence="2">JCM 10664</strain>
    </source>
</reference>
<protein>
    <recommendedName>
        <fullName evidence="1">Recombinase domain-containing protein</fullName>
    </recommendedName>
</protein>
<name>A0A917K3H4_9PSEU</name>
<comment type="caution">
    <text evidence="3">The sequence shown here is derived from an EMBL/GenBank/DDBJ whole genome shotgun (WGS) entry which is preliminary data.</text>
</comment>
<evidence type="ECO:0000259" key="1">
    <source>
        <dbReference type="PROSITE" id="PS51737"/>
    </source>
</evidence>
<dbReference type="InterPro" id="IPR025827">
    <property type="entry name" value="Zn_ribbon_recom_dom"/>
</dbReference>
<dbReference type="EMBL" id="BMMT01000013">
    <property type="protein sequence ID" value="GGI96342.1"/>
    <property type="molecule type" value="Genomic_DNA"/>
</dbReference>
<dbReference type="InterPro" id="IPR038109">
    <property type="entry name" value="DNA_bind_recomb_sf"/>
</dbReference>
<sequence>MLGGMSESERQHVQARVRAAMDAQVLNEGRHQGGRAPYGYNVVDGGPHPNPRKATEGYRLRVLEIDEASAAVVRRIFAEYLNGKGDRAIANGLNRDRIPCPSARRPEQNRHRLADGWQASTIRSILENPRYTGYAFFGRWTRQETLLDPDDVAAGHVIRFRRASADRVVRSRRPAHPEIVDVETFTQAQLMRRSRSAGGNRRRAKLERTRSSGSRNYLFRGLVRCGLCGRKMHGAVIRKHEIYYRCLARTLAPGSEALADHPRTVNLREIDLLEPLNGWVGLLFTRENLDRTVAALVGSQADGNRQAGQQEAAKKRLTEATTRLHRLQAAIEAGADPAALIEAINTAQAERAAAQAELDNTPVAHTLSDAEIHAMIDSLGDVGAALKDAKSEKLSCLYESLGLHLTYRPHARNRGGHDHAACG</sequence>
<dbReference type="EMBL" id="BAAAHC010000006">
    <property type="protein sequence ID" value="GAA0514045.1"/>
    <property type="molecule type" value="Genomic_DNA"/>
</dbReference>
<gene>
    <name evidence="2" type="ORF">GCM10009545_15170</name>
    <name evidence="3" type="ORF">GCM10011581_36910</name>
</gene>
<evidence type="ECO:0000313" key="4">
    <source>
        <dbReference type="Proteomes" id="UP000597989"/>
    </source>
</evidence>
<dbReference type="Pfam" id="PF07508">
    <property type="entry name" value="Recombinase"/>
    <property type="match status" value="1"/>
</dbReference>
<evidence type="ECO:0000313" key="3">
    <source>
        <dbReference type="EMBL" id="GGI96342.1"/>
    </source>
</evidence>
<dbReference type="InterPro" id="IPR011109">
    <property type="entry name" value="DNA_bind_recombinase_dom"/>
</dbReference>
<proteinExistence type="predicted"/>
<dbReference type="PROSITE" id="PS51737">
    <property type="entry name" value="RECOMBINASE_DNA_BIND"/>
    <property type="match status" value="1"/>
</dbReference>
<dbReference type="PANTHER" id="PTHR30461:SF23">
    <property type="entry name" value="DNA RECOMBINASE-RELATED"/>
    <property type="match status" value="1"/>
</dbReference>
<organism evidence="3 4">
    <name type="scientific">Saccharopolyspora thermophila</name>
    <dbReference type="NCBI Taxonomy" id="89367"/>
    <lineage>
        <taxon>Bacteria</taxon>
        <taxon>Bacillati</taxon>
        <taxon>Actinomycetota</taxon>
        <taxon>Actinomycetes</taxon>
        <taxon>Pseudonocardiales</taxon>
        <taxon>Pseudonocardiaceae</taxon>
        <taxon>Saccharopolyspora</taxon>
    </lineage>
</organism>
<keyword evidence="5" id="KW-1185">Reference proteome</keyword>
<dbReference type="AlphaFoldDB" id="A0A917K3H4"/>
<dbReference type="PANTHER" id="PTHR30461">
    <property type="entry name" value="DNA-INVERTASE FROM LAMBDOID PROPHAGE"/>
    <property type="match status" value="1"/>
</dbReference>
<evidence type="ECO:0000313" key="2">
    <source>
        <dbReference type="EMBL" id="GAA0514045.1"/>
    </source>
</evidence>
<dbReference type="Pfam" id="PF13408">
    <property type="entry name" value="Zn_ribbon_recom"/>
    <property type="match status" value="1"/>
</dbReference>
<accession>A0A917K3H4</accession>
<dbReference type="InterPro" id="IPR050639">
    <property type="entry name" value="SSR_resolvase"/>
</dbReference>